<gene>
    <name evidence="2" type="ORF">GCM10010439_04480</name>
</gene>
<evidence type="ECO:0000313" key="3">
    <source>
        <dbReference type="Proteomes" id="UP001501842"/>
    </source>
</evidence>
<comment type="caution">
    <text evidence="2">The sequence shown here is derived from an EMBL/GenBank/DDBJ whole genome shotgun (WGS) entry which is preliminary data.</text>
</comment>
<proteinExistence type="predicted"/>
<evidence type="ECO:0000313" key="2">
    <source>
        <dbReference type="EMBL" id="GAA2719276.1"/>
    </source>
</evidence>
<name>A0ABN3TUE5_9ACTN</name>
<dbReference type="InterPro" id="IPR007278">
    <property type="entry name" value="DUF397"/>
</dbReference>
<protein>
    <recommendedName>
        <fullName evidence="1">DUF397 domain-containing protein</fullName>
    </recommendedName>
</protein>
<feature type="domain" description="DUF397" evidence="1">
    <location>
        <begin position="10"/>
        <end position="59"/>
    </location>
</feature>
<dbReference type="EMBL" id="BAAATZ010000002">
    <property type="protein sequence ID" value="GAA2719276.1"/>
    <property type="molecule type" value="Genomic_DNA"/>
</dbReference>
<dbReference type="RefSeq" id="WP_344448380.1">
    <property type="nucleotide sequence ID" value="NZ_BAAATZ010000002.1"/>
</dbReference>
<dbReference type="Pfam" id="PF04149">
    <property type="entry name" value="DUF397"/>
    <property type="match status" value="1"/>
</dbReference>
<dbReference type="Proteomes" id="UP001501842">
    <property type="component" value="Unassembled WGS sequence"/>
</dbReference>
<organism evidence="2 3">
    <name type="scientific">Actinocorallia aurantiaca</name>
    <dbReference type="NCBI Taxonomy" id="46204"/>
    <lineage>
        <taxon>Bacteria</taxon>
        <taxon>Bacillati</taxon>
        <taxon>Actinomycetota</taxon>
        <taxon>Actinomycetes</taxon>
        <taxon>Streptosporangiales</taxon>
        <taxon>Thermomonosporaceae</taxon>
        <taxon>Actinocorallia</taxon>
    </lineage>
</organism>
<keyword evidence="3" id="KW-1185">Reference proteome</keyword>
<accession>A0ABN3TUE5</accession>
<evidence type="ECO:0000259" key="1">
    <source>
        <dbReference type="Pfam" id="PF04149"/>
    </source>
</evidence>
<sequence length="68" mass="7435">MKDQELTSVHWRKSTYSGPTGGDCIELAGLPFEVAVRDSKNPEAPHLAFGRAAFGKALKEIRAGRHDL</sequence>
<reference evidence="2 3" key="1">
    <citation type="journal article" date="2019" name="Int. J. Syst. Evol. Microbiol.">
        <title>The Global Catalogue of Microorganisms (GCM) 10K type strain sequencing project: providing services to taxonomists for standard genome sequencing and annotation.</title>
        <authorList>
            <consortium name="The Broad Institute Genomics Platform"/>
            <consortium name="The Broad Institute Genome Sequencing Center for Infectious Disease"/>
            <person name="Wu L."/>
            <person name="Ma J."/>
        </authorList>
    </citation>
    <scope>NUCLEOTIDE SEQUENCE [LARGE SCALE GENOMIC DNA]</scope>
    <source>
        <strain evidence="2 3">JCM 8201</strain>
    </source>
</reference>